<evidence type="ECO:0000256" key="5">
    <source>
        <dbReference type="SAM" id="Phobius"/>
    </source>
</evidence>
<evidence type="ECO:0000313" key="7">
    <source>
        <dbReference type="Proteomes" id="UP000295399"/>
    </source>
</evidence>
<dbReference type="Pfam" id="PF07264">
    <property type="entry name" value="EI24"/>
    <property type="match status" value="1"/>
</dbReference>
<feature type="transmembrane region" description="Helical" evidence="5">
    <location>
        <begin position="150"/>
        <end position="169"/>
    </location>
</feature>
<proteinExistence type="predicted"/>
<keyword evidence="7" id="KW-1185">Reference proteome</keyword>
<dbReference type="OrthoDB" id="5421146at2"/>
<accession>A0A4R2PMR3</accession>
<dbReference type="RefSeq" id="WP_132707748.1">
    <property type="nucleotide sequence ID" value="NZ_JACIGF010000003.1"/>
</dbReference>
<protein>
    <submittedName>
        <fullName evidence="6">Uncharacterized protein involved in cysteine biosynthesis</fullName>
    </submittedName>
</protein>
<dbReference type="Proteomes" id="UP000295399">
    <property type="component" value="Unassembled WGS sequence"/>
</dbReference>
<evidence type="ECO:0000256" key="4">
    <source>
        <dbReference type="ARBA" id="ARBA00023136"/>
    </source>
</evidence>
<dbReference type="InterPro" id="IPR059112">
    <property type="entry name" value="CysZ/EI24"/>
</dbReference>
<comment type="caution">
    <text evidence="6">The sequence shown here is derived from an EMBL/GenBank/DDBJ whole genome shotgun (WGS) entry which is preliminary data.</text>
</comment>
<feature type="transmembrane region" description="Helical" evidence="5">
    <location>
        <begin position="21"/>
        <end position="44"/>
    </location>
</feature>
<comment type="subcellular location">
    <subcellularLocation>
        <location evidence="1">Membrane</location>
        <topology evidence="1">Multi-pass membrane protein</topology>
    </subcellularLocation>
</comment>
<feature type="transmembrane region" description="Helical" evidence="5">
    <location>
        <begin position="64"/>
        <end position="91"/>
    </location>
</feature>
<keyword evidence="2 5" id="KW-0812">Transmembrane</keyword>
<dbReference type="FunCoup" id="A0A4R2PMR3">
    <property type="interactions" value="14"/>
</dbReference>
<keyword evidence="3 5" id="KW-1133">Transmembrane helix</keyword>
<name>A0A4R2PMR3_RHOSA</name>
<evidence type="ECO:0000256" key="3">
    <source>
        <dbReference type="ARBA" id="ARBA00022989"/>
    </source>
</evidence>
<reference evidence="6 7" key="1">
    <citation type="submission" date="2019-03" db="EMBL/GenBank/DDBJ databases">
        <title>Genomic Encyclopedia of Type Strains, Phase IV (KMG-IV): sequencing the most valuable type-strain genomes for metagenomic binning, comparative biology and taxonomic classification.</title>
        <authorList>
            <person name="Goeker M."/>
        </authorList>
    </citation>
    <scope>NUCLEOTIDE SEQUENCE [LARGE SCALE GENOMIC DNA]</scope>
    <source>
        <strain evidence="6 7">DSM 2132</strain>
    </source>
</reference>
<dbReference type="AlphaFoldDB" id="A0A4R2PMR3"/>
<dbReference type="EMBL" id="SLXO01000003">
    <property type="protein sequence ID" value="TCP36184.1"/>
    <property type="molecule type" value="Genomic_DNA"/>
</dbReference>
<evidence type="ECO:0000313" key="6">
    <source>
        <dbReference type="EMBL" id="TCP36184.1"/>
    </source>
</evidence>
<gene>
    <name evidence="6" type="ORF">EV659_10371</name>
</gene>
<feature type="transmembrane region" description="Helical" evidence="5">
    <location>
        <begin position="196"/>
        <end position="220"/>
    </location>
</feature>
<keyword evidence="4 5" id="KW-0472">Membrane</keyword>
<sequence length="246" mass="26294">MLAKSLRLTLAGLNEPAVQRVVVIGLMTAAAVFVGALIGLVALVPYLPDPNWAWLGPVADVAAGLAAVALVVVAAYVLFPGLATLVMSFFLEDVVHAVESRHYPEAAEGAEARLIDEVGLGLRLLGVSLLINLVILPLYLILLATGVGSLVMAGLFLLVNAGLLGREYFEMVVVRHVRRREVAELRRAHRTLTWRAGLVIAALFMIPIVNLFAPVLGAMLMTHLFHQERRAAGAGPRPPRAGTARP</sequence>
<feature type="transmembrane region" description="Helical" evidence="5">
    <location>
        <begin position="122"/>
        <end position="144"/>
    </location>
</feature>
<evidence type="ECO:0000256" key="1">
    <source>
        <dbReference type="ARBA" id="ARBA00004141"/>
    </source>
</evidence>
<organism evidence="6 7">
    <name type="scientific">Rhodothalassium salexigens DSM 2132</name>
    <dbReference type="NCBI Taxonomy" id="1188247"/>
    <lineage>
        <taxon>Bacteria</taxon>
        <taxon>Pseudomonadati</taxon>
        <taxon>Pseudomonadota</taxon>
        <taxon>Alphaproteobacteria</taxon>
        <taxon>Rhodothalassiales</taxon>
        <taxon>Rhodothalassiaceae</taxon>
        <taxon>Rhodothalassium</taxon>
    </lineage>
</organism>
<evidence type="ECO:0000256" key="2">
    <source>
        <dbReference type="ARBA" id="ARBA00022692"/>
    </source>
</evidence>
<dbReference type="InParanoid" id="A0A4R2PMR3"/>